<protein>
    <submittedName>
        <fullName evidence="2">Uncharacterized protein</fullName>
    </submittedName>
</protein>
<keyword evidence="3" id="KW-1185">Reference proteome</keyword>
<organism evidence="2 3">
    <name type="scientific">Friedmanniomyces simplex</name>
    <dbReference type="NCBI Taxonomy" id="329884"/>
    <lineage>
        <taxon>Eukaryota</taxon>
        <taxon>Fungi</taxon>
        <taxon>Dikarya</taxon>
        <taxon>Ascomycota</taxon>
        <taxon>Pezizomycotina</taxon>
        <taxon>Dothideomycetes</taxon>
        <taxon>Dothideomycetidae</taxon>
        <taxon>Mycosphaerellales</taxon>
        <taxon>Teratosphaeriaceae</taxon>
        <taxon>Friedmanniomyces</taxon>
    </lineage>
</organism>
<dbReference type="OrthoDB" id="5397628at2759"/>
<dbReference type="AlphaFoldDB" id="A0A4U0WZN7"/>
<accession>A0A4U0WZN7</accession>
<feature type="region of interest" description="Disordered" evidence="1">
    <location>
        <begin position="57"/>
        <end position="77"/>
    </location>
</feature>
<dbReference type="EMBL" id="NAJQ01000516">
    <property type="protein sequence ID" value="TKA68328.1"/>
    <property type="molecule type" value="Genomic_DNA"/>
</dbReference>
<evidence type="ECO:0000313" key="3">
    <source>
        <dbReference type="Proteomes" id="UP000309340"/>
    </source>
</evidence>
<gene>
    <name evidence="2" type="ORF">B0A55_08543</name>
</gene>
<name>A0A4U0WZN7_9PEZI</name>
<comment type="caution">
    <text evidence="2">The sequence shown here is derived from an EMBL/GenBank/DDBJ whole genome shotgun (WGS) entry which is preliminary data.</text>
</comment>
<feature type="compositionally biased region" description="Basic and acidic residues" evidence="1">
    <location>
        <begin position="163"/>
        <end position="210"/>
    </location>
</feature>
<proteinExistence type="predicted"/>
<dbReference type="STRING" id="329884.A0A4U0WZN7"/>
<feature type="region of interest" description="Disordered" evidence="1">
    <location>
        <begin position="107"/>
        <end position="210"/>
    </location>
</feature>
<dbReference type="Proteomes" id="UP000309340">
    <property type="component" value="Unassembled WGS sequence"/>
</dbReference>
<evidence type="ECO:0000256" key="1">
    <source>
        <dbReference type="SAM" id="MobiDB-lite"/>
    </source>
</evidence>
<feature type="compositionally biased region" description="Basic and acidic residues" evidence="1">
    <location>
        <begin position="58"/>
        <end position="67"/>
    </location>
</feature>
<evidence type="ECO:0000313" key="2">
    <source>
        <dbReference type="EMBL" id="TKA68328.1"/>
    </source>
</evidence>
<reference evidence="2 3" key="1">
    <citation type="submission" date="2017-03" db="EMBL/GenBank/DDBJ databases">
        <title>Genomes of endolithic fungi from Antarctica.</title>
        <authorList>
            <person name="Coleine C."/>
            <person name="Masonjones S."/>
            <person name="Stajich J.E."/>
        </authorList>
    </citation>
    <scope>NUCLEOTIDE SEQUENCE [LARGE SCALE GENOMIC DNA]</scope>
    <source>
        <strain evidence="2 3">CCFEE 5184</strain>
    </source>
</reference>
<feature type="compositionally biased region" description="Basic and acidic residues" evidence="1">
    <location>
        <begin position="144"/>
        <end position="156"/>
    </location>
</feature>
<sequence length="322" mass="36230">MASILSYLNRLLPFATPGTPLIQDLLHLAAICSALYFAPQIQHWYQQRHAHGQPLVDEQPHVDEPREPQANGDGNVADGVVREDHIEPDERPTGPDDHENIHDDEQDAEAHAGEADEAVQPGPAHIPEMPAARNVGAKKAKALAKKDQRRAYHEFQRSQGEAQRARDAEGAAEREAELAAERERRRATEAALEAKKARERELKREQERRAREEDIRRREAVVRIAREELEERRVCDLMKVARRVGEDVDVEWVEKIVMASGVVGRKGSVVTMITGMGWVVRVTEEEMAAVYRRAVKEEAADSEGRISLDVLGRMLEDALVQP</sequence>